<reference evidence="1 2" key="1">
    <citation type="submission" date="2017-11" db="EMBL/GenBank/DDBJ databases">
        <title>Draft genome sequence of Rhizobiales bacterium SY3-13.</title>
        <authorList>
            <person name="Sun C."/>
        </authorList>
    </citation>
    <scope>NUCLEOTIDE SEQUENCE [LARGE SCALE GENOMIC DNA]</scope>
    <source>
        <strain evidence="1 2">SY3-13</strain>
    </source>
</reference>
<dbReference type="Pfam" id="PF13578">
    <property type="entry name" value="Methyltransf_24"/>
    <property type="match status" value="1"/>
</dbReference>
<comment type="caution">
    <text evidence="1">The sequence shown here is derived from an EMBL/GenBank/DDBJ whole genome shotgun (WGS) entry which is preliminary data.</text>
</comment>
<dbReference type="AlphaFoldDB" id="A0A2M9FW25"/>
<dbReference type="Gene3D" id="3.40.50.150">
    <property type="entry name" value="Vaccinia Virus protein VP39"/>
    <property type="match status" value="1"/>
</dbReference>
<sequence>MIIEKVKTMLWFAQRPTFYAQAVELGLRKLRPNRDGADEVARANEWAAKRAQSLEMALAAIGLEGTVPELNPALLAEGDERARRSSVKMGGAGDLSLIHAVSAMLRPQRPKTAVETGVAYGWSSLAILSGLEKAGGGQLISVDMPYPKMGNDAFVGIAVPDRLHGNWTLVREPDRNGLKKALRLAGGSVDLVHYDSDKSFYGRRFAFPLIWAALRPGGIFISDDIQDNLGFAEFVEEVGVTPAVTESGGKFVGICRKP</sequence>
<evidence type="ECO:0000313" key="2">
    <source>
        <dbReference type="Proteomes" id="UP000229498"/>
    </source>
</evidence>
<evidence type="ECO:0000313" key="1">
    <source>
        <dbReference type="EMBL" id="PJK27662.1"/>
    </source>
</evidence>
<dbReference type="SUPFAM" id="SSF53335">
    <property type="entry name" value="S-adenosyl-L-methionine-dependent methyltransferases"/>
    <property type="match status" value="1"/>
</dbReference>
<keyword evidence="2" id="KW-1185">Reference proteome</keyword>
<organism evidence="1 2">
    <name type="scientific">Minwuia thermotolerans</name>
    <dbReference type="NCBI Taxonomy" id="2056226"/>
    <lineage>
        <taxon>Bacteria</taxon>
        <taxon>Pseudomonadati</taxon>
        <taxon>Pseudomonadota</taxon>
        <taxon>Alphaproteobacteria</taxon>
        <taxon>Minwuiales</taxon>
        <taxon>Minwuiaceae</taxon>
        <taxon>Minwuia</taxon>
    </lineage>
</organism>
<dbReference type="Proteomes" id="UP000229498">
    <property type="component" value="Unassembled WGS sequence"/>
</dbReference>
<name>A0A2M9FW25_9PROT</name>
<dbReference type="OrthoDB" id="582170at2"/>
<protein>
    <recommendedName>
        <fullName evidence="3">Methyltransferase</fullName>
    </recommendedName>
</protein>
<evidence type="ECO:0008006" key="3">
    <source>
        <dbReference type="Google" id="ProtNLM"/>
    </source>
</evidence>
<gene>
    <name evidence="1" type="ORF">CVT23_21055</name>
</gene>
<accession>A0A2M9FW25</accession>
<dbReference type="EMBL" id="PHIG01000061">
    <property type="protein sequence ID" value="PJK27662.1"/>
    <property type="molecule type" value="Genomic_DNA"/>
</dbReference>
<dbReference type="RefSeq" id="WP_109794597.1">
    <property type="nucleotide sequence ID" value="NZ_PHIG01000061.1"/>
</dbReference>
<dbReference type="InterPro" id="IPR029063">
    <property type="entry name" value="SAM-dependent_MTases_sf"/>
</dbReference>
<proteinExistence type="predicted"/>